<sequence length="128" mass="14358">MQTPSSAQETVDLTAVDGSGASENPVTPNLVKLYVDDQVRRWEQVSLEFVMSPTIEVAEELQHLLTVELLEWQQVTSQCRVVSPLDGRNLNDHSEEMKPEDVEGDPLMSSYEADTGPYLYYLTVKNLA</sequence>
<feature type="region of interest" description="Disordered" evidence="1">
    <location>
        <begin position="1"/>
        <end position="22"/>
    </location>
</feature>
<evidence type="ECO:0000313" key="3">
    <source>
        <dbReference type="Proteomes" id="UP000198211"/>
    </source>
</evidence>
<proteinExistence type="predicted"/>
<dbReference type="AlphaFoldDB" id="A0A225ULY8"/>
<reference evidence="3" key="1">
    <citation type="submission" date="2017-03" db="EMBL/GenBank/DDBJ databases">
        <title>Phytopthora megakarya and P. palmivora, two closely related causual agents of cacao black pod achieved similar genome size and gene model numbers by different mechanisms.</title>
        <authorList>
            <person name="Ali S."/>
            <person name="Shao J."/>
            <person name="Larry D.J."/>
            <person name="Kronmiller B."/>
            <person name="Shen D."/>
            <person name="Strem M.D."/>
            <person name="Melnick R.L."/>
            <person name="Guiltinan M.J."/>
            <person name="Tyler B.M."/>
            <person name="Meinhardt L.W."/>
            <person name="Bailey B.A."/>
        </authorList>
    </citation>
    <scope>NUCLEOTIDE SEQUENCE [LARGE SCALE GENOMIC DNA]</scope>
    <source>
        <strain evidence="3">zdho120</strain>
    </source>
</reference>
<name>A0A225ULY8_9STRA</name>
<organism evidence="2 3">
    <name type="scientific">Phytophthora megakarya</name>
    <dbReference type="NCBI Taxonomy" id="4795"/>
    <lineage>
        <taxon>Eukaryota</taxon>
        <taxon>Sar</taxon>
        <taxon>Stramenopiles</taxon>
        <taxon>Oomycota</taxon>
        <taxon>Peronosporomycetes</taxon>
        <taxon>Peronosporales</taxon>
        <taxon>Peronosporaceae</taxon>
        <taxon>Phytophthora</taxon>
    </lineage>
</organism>
<dbReference type="OrthoDB" id="102151at2759"/>
<evidence type="ECO:0000313" key="2">
    <source>
        <dbReference type="EMBL" id="OWY93968.1"/>
    </source>
</evidence>
<keyword evidence="3" id="KW-1185">Reference proteome</keyword>
<gene>
    <name evidence="2" type="ORF">PHMEG_00036444</name>
</gene>
<feature type="compositionally biased region" description="Basic and acidic residues" evidence="1">
    <location>
        <begin position="89"/>
        <end position="101"/>
    </location>
</feature>
<dbReference type="EMBL" id="NBNE01015131">
    <property type="protein sequence ID" value="OWY93968.1"/>
    <property type="molecule type" value="Genomic_DNA"/>
</dbReference>
<protein>
    <submittedName>
        <fullName evidence="2">Uncharacterized protein</fullName>
    </submittedName>
</protein>
<feature type="region of interest" description="Disordered" evidence="1">
    <location>
        <begin position="84"/>
        <end position="105"/>
    </location>
</feature>
<feature type="compositionally biased region" description="Polar residues" evidence="1">
    <location>
        <begin position="1"/>
        <end position="11"/>
    </location>
</feature>
<evidence type="ECO:0000256" key="1">
    <source>
        <dbReference type="SAM" id="MobiDB-lite"/>
    </source>
</evidence>
<dbReference type="Proteomes" id="UP000198211">
    <property type="component" value="Unassembled WGS sequence"/>
</dbReference>
<accession>A0A225ULY8</accession>
<comment type="caution">
    <text evidence="2">The sequence shown here is derived from an EMBL/GenBank/DDBJ whole genome shotgun (WGS) entry which is preliminary data.</text>
</comment>